<comment type="similarity">
    <text evidence="2">Belongs to the peptidase T1A family.</text>
</comment>
<feature type="region of interest" description="Disordered" evidence="3">
    <location>
        <begin position="186"/>
        <end position="243"/>
    </location>
</feature>
<dbReference type="InterPro" id="IPR029055">
    <property type="entry name" value="Ntn_hydrolases_N"/>
</dbReference>
<feature type="compositionally biased region" description="Low complexity" evidence="3">
    <location>
        <begin position="186"/>
        <end position="231"/>
    </location>
</feature>
<dbReference type="Gene3D" id="3.60.20.10">
    <property type="entry name" value="Glutamine Phosphoribosylpyrophosphate, subunit 1, domain 1"/>
    <property type="match status" value="1"/>
</dbReference>
<keyword evidence="1 2" id="KW-0647">Proteasome</keyword>
<dbReference type="GO" id="GO:0016787">
    <property type="term" value="F:hydrolase activity"/>
    <property type="evidence" value="ECO:0007669"/>
    <property type="project" value="UniProtKB-KW"/>
</dbReference>
<keyword evidence="4" id="KW-0378">Hydrolase</keyword>
<dbReference type="EMBL" id="KZ819671">
    <property type="protein sequence ID" value="PWN26587.1"/>
    <property type="molecule type" value="Genomic_DNA"/>
</dbReference>
<dbReference type="InterPro" id="IPR023332">
    <property type="entry name" value="Proteasome_alpha-type"/>
</dbReference>
<dbReference type="GeneID" id="37028371"/>
<dbReference type="STRING" id="1569628.A0A316UMT1"/>
<keyword evidence="5" id="KW-1185">Reference proteome</keyword>
<dbReference type="InterPro" id="IPR001353">
    <property type="entry name" value="Proteasome_sua/b"/>
</dbReference>
<dbReference type="GO" id="GO:0051603">
    <property type="term" value="P:proteolysis involved in protein catabolic process"/>
    <property type="evidence" value="ECO:0007669"/>
    <property type="project" value="InterPro"/>
</dbReference>
<evidence type="ECO:0000256" key="1">
    <source>
        <dbReference type="ARBA" id="ARBA00022942"/>
    </source>
</evidence>
<proteinExistence type="inferred from homology"/>
<dbReference type="RefSeq" id="XP_025361199.1">
    <property type="nucleotide sequence ID" value="XM_025506548.1"/>
</dbReference>
<sequence>MGIGFAGLTNDARVLSNWMRQLALSSRMTYSRPLPLSRVAGALADRAQLNTMEYGRRPYGVGFLVAGYDALGPHLYEFSPVGTCFEYYAMSLGARSQSAKTYLERRIDEYKEETDLDKVVMHGLYALRETLQQGKELEPASVSVAVVGPGSDGDVAPGTKPQKFRLVEGEELKRYLDKMEKRRNAANVNAPATAAAATAATGQPSAAETGAAGDSAGTATQGESGAQPGQQPGDGSGGDRMEE</sequence>
<dbReference type="AlphaFoldDB" id="A0A316UMT1"/>
<dbReference type="GO" id="GO:0019773">
    <property type="term" value="C:proteasome core complex, alpha-subunit complex"/>
    <property type="evidence" value="ECO:0007669"/>
    <property type="project" value="UniProtKB-UniRule"/>
</dbReference>
<dbReference type="Pfam" id="PF00227">
    <property type="entry name" value="Proteasome"/>
    <property type="match status" value="1"/>
</dbReference>
<evidence type="ECO:0000256" key="2">
    <source>
        <dbReference type="PROSITE-ProRule" id="PRU00808"/>
    </source>
</evidence>
<dbReference type="SUPFAM" id="SSF56235">
    <property type="entry name" value="N-terminal nucleophile aminohydrolases (Ntn hydrolases)"/>
    <property type="match status" value="1"/>
</dbReference>
<dbReference type="InterPro" id="IPR050115">
    <property type="entry name" value="Proteasome_alpha"/>
</dbReference>
<evidence type="ECO:0000313" key="4">
    <source>
        <dbReference type="EMBL" id="PWN26587.1"/>
    </source>
</evidence>
<protein>
    <submittedName>
        <fullName evidence="4">N-terminal nucleophile aminohydrolase</fullName>
    </submittedName>
</protein>
<accession>A0A316UMT1</accession>
<evidence type="ECO:0000256" key="3">
    <source>
        <dbReference type="SAM" id="MobiDB-lite"/>
    </source>
</evidence>
<dbReference type="PROSITE" id="PS51475">
    <property type="entry name" value="PROTEASOME_ALPHA_2"/>
    <property type="match status" value="1"/>
</dbReference>
<dbReference type="Proteomes" id="UP000245884">
    <property type="component" value="Unassembled WGS sequence"/>
</dbReference>
<name>A0A316UMT1_9BASI</name>
<evidence type="ECO:0000313" key="5">
    <source>
        <dbReference type="Proteomes" id="UP000245884"/>
    </source>
</evidence>
<organism evidence="4 5">
    <name type="scientific">Jaminaea rosea</name>
    <dbReference type="NCBI Taxonomy" id="1569628"/>
    <lineage>
        <taxon>Eukaryota</taxon>
        <taxon>Fungi</taxon>
        <taxon>Dikarya</taxon>
        <taxon>Basidiomycota</taxon>
        <taxon>Ustilaginomycotina</taxon>
        <taxon>Exobasidiomycetes</taxon>
        <taxon>Microstromatales</taxon>
        <taxon>Microstromatales incertae sedis</taxon>
        <taxon>Jaminaea</taxon>
    </lineage>
</organism>
<dbReference type="OrthoDB" id="431557at2759"/>
<dbReference type="PANTHER" id="PTHR11599">
    <property type="entry name" value="PROTEASOME SUBUNIT ALPHA/BETA"/>
    <property type="match status" value="1"/>
</dbReference>
<reference evidence="4 5" key="1">
    <citation type="journal article" date="2018" name="Mol. Biol. Evol.">
        <title>Broad Genomic Sampling Reveals a Smut Pathogenic Ancestry of the Fungal Clade Ustilaginomycotina.</title>
        <authorList>
            <person name="Kijpornyongpan T."/>
            <person name="Mondo S.J."/>
            <person name="Barry K."/>
            <person name="Sandor L."/>
            <person name="Lee J."/>
            <person name="Lipzen A."/>
            <person name="Pangilinan J."/>
            <person name="LaButti K."/>
            <person name="Hainaut M."/>
            <person name="Henrissat B."/>
            <person name="Grigoriev I.V."/>
            <person name="Spatafora J.W."/>
            <person name="Aime M.C."/>
        </authorList>
    </citation>
    <scope>NUCLEOTIDE SEQUENCE [LARGE SCALE GENOMIC DNA]</scope>
    <source>
        <strain evidence="4 5">MCA 5214</strain>
    </source>
</reference>
<gene>
    <name evidence="4" type="ORF">BDZ90DRAFT_233190</name>
</gene>